<dbReference type="AlphaFoldDB" id="A0A6M5YLZ3"/>
<name>A0A6M5YLZ3_9BACT</name>
<feature type="repeat" description="WD" evidence="3">
    <location>
        <begin position="361"/>
        <end position="393"/>
    </location>
</feature>
<dbReference type="PROSITE" id="PS50294">
    <property type="entry name" value="WD_REPEATS_REGION"/>
    <property type="match status" value="2"/>
</dbReference>
<dbReference type="EMBL" id="CP053452">
    <property type="protein sequence ID" value="QJW95057.1"/>
    <property type="molecule type" value="Genomic_DNA"/>
</dbReference>
<dbReference type="InterPro" id="IPR019775">
    <property type="entry name" value="WD40_repeat_CS"/>
</dbReference>
<feature type="repeat" description="WD" evidence="3">
    <location>
        <begin position="394"/>
        <end position="426"/>
    </location>
</feature>
<dbReference type="SMART" id="SM00320">
    <property type="entry name" value="WD40"/>
    <property type="match status" value="3"/>
</dbReference>
<organism evidence="5 6">
    <name type="scientific">Frigoriglobus tundricola</name>
    <dbReference type="NCBI Taxonomy" id="2774151"/>
    <lineage>
        <taxon>Bacteria</taxon>
        <taxon>Pseudomonadati</taxon>
        <taxon>Planctomycetota</taxon>
        <taxon>Planctomycetia</taxon>
        <taxon>Gemmatales</taxon>
        <taxon>Gemmataceae</taxon>
        <taxon>Frigoriglobus</taxon>
    </lineage>
</organism>
<feature type="region of interest" description="Disordered" evidence="4">
    <location>
        <begin position="434"/>
        <end position="492"/>
    </location>
</feature>
<dbReference type="PROSITE" id="PS00678">
    <property type="entry name" value="WD_REPEATS_1"/>
    <property type="match status" value="1"/>
</dbReference>
<dbReference type="PANTHER" id="PTHR19879">
    <property type="entry name" value="TRANSCRIPTION INITIATION FACTOR TFIID"/>
    <property type="match status" value="1"/>
</dbReference>
<dbReference type="InterPro" id="IPR001680">
    <property type="entry name" value="WD40_rpt"/>
</dbReference>
<keyword evidence="1 3" id="KW-0853">WD repeat</keyword>
<evidence type="ECO:0000313" key="6">
    <source>
        <dbReference type="Proteomes" id="UP000503447"/>
    </source>
</evidence>
<reference evidence="6" key="1">
    <citation type="submission" date="2020-05" db="EMBL/GenBank/DDBJ databases">
        <title>Frigoriglobus tundricola gen. nov., sp. nov., a psychrotolerant cellulolytic planctomycete of the family Gemmataceae with two divergent copies of 16S rRNA gene.</title>
        <authorList>
            <person name="Kulichevskaya I.S."/>
            <person name="Ivanova A.A."/>
            <person name="Naumoff D.G."/>
            <person name="Beletsky A.V."/>
            <person name="Rijpstra W.I.C."/>
            <person name="Sinninghe Damste J.S."/>
            <person name="Mardanov A.V."/>
            <person name="Ravin N.V."/>
            <person name="Dedysh S.N."/>
        </authorList>
    </citation>
    <scope>NUCLEOTIDE SEQUENCE [LARGE SCALE GENOMIC DNA]</scope>
    <source>
        <strain evidence="6">PL17</strain>
    </source>
</reference>
<dbReference type="PROSITE" id="PS50082">
    <property type="entry name" value="WD_REPEATS_2"/>
    <property type="match status" value="2"/>
</dbReference>
<dbReference type="Proteomes" id="UP000503447">
    <property type="component" value="Chromosome"/>
</dbReference>
<dbReference type="PANTHER" id="PTHR19879:SF9">
    <property type="entry name" value="TRANSCRIPTION INITIATION FACTOR TFIID SUBUNIT 5"/>
    <property type="match status" value="1"/>
</dbReference>
<proteinExistence type="predicted"/>
<gene>
    <name evidence="5" type="ORF">FTUN_2583</name>
</gene>
<dbReference type="KEGG" id="ftj:FTUN_2583"/>
<evidence type="ECO:0000313" key="5">
    <source>
        <dbReference type="EMBL" id="QJW95057.1"/>
    </source>
</evidence>
<protein>
    <submittedName>
        <fullName evidence="5">Uncharacterized protein</fullName>
    </submittedName>
</protein>
<accession>A0A6M5YLZ3</accession>
<keyword evidence="6" id="KW-1185">Reference proteome</keyword>
<evidence type="ECO:0000256" key="1">
    <source>
        <dbReference type="ARBA" id="ARBA00022574"/>
    </source>
</evidence>
<feature type="compositionally biased region" description="Low complexity" evidence="4">
    <location>
        <begin position="434"/>
        <end position="443"/>
    </location>
</feature>
<dbReference type="Pfam" id="PF00400">
    <property type="entry name" value="WD40"/>
    <property type="match status" value="2"/>
</dbReference>
<dbReference type="SUPFAM" id="SSF50998">
    <property type="entry name" value="Quinoprotein alcohol dehydrogenase-like"/>
    <property type="match status" value="1"/>
</dbReference>
<keyword evidence="2" id="KW-0677">Repeat</keyword>
<evidence type="ECO:0000256" key="4">
    <source>
        <dbReference type="SAM" id="MobiDB-lite"/>
    </source>
</evidence>
<feature type="compositionally biased region" description="Basic residues" evidence="4">
    <location>
        <begin position="481"/>
        <end position="492"/>
    </location>
</feature>
<dbReference type="InterPro" id="IPR011047">
    <property type="entry name" value="Quinoprotein_ADH-like_sf"/>
</dbReference>
<sequence>MRTAKGAVRLIDVATGRASGTWSVRDGARRGLAFLPGGKELVEVDSGRVRFRDPATGAETRSALALPALLLYSLNHNFDTTKHVSPDGRYLAVPCGGEIVVWDLATGLPAGPPGQVRGAVRALAFSPDGRSVLTFADRVAEVRVWDAETGEPGPVLAAPTGDGFKGLGWGADGRPLTLCRAAPSAGPGPLLRSDLRTGRPVEWVPLPPASDWSATPLGYLAPFASTPSGGRTAVASGREIDVLDPVGAVVRRLTARESVARVVLSADGRTLATVTHKWPVRGPGDGPRPPQVGIELWDVAAGRHQPTPAGTGEWDLFQVPPALSADGRWVAVATWGRGVALAEVATGRTGQQFECSGRPLALAFSPDGRLLVAGGADGAVTVWDLAAGRAVRRFAGHRGPVAALSFAPDGHRLASGSADGTALIWDTVGLRAPAPAGPAGRAASWATPCSGRTRRPRTAPPLPWPSSRNWPFGWWPPPRRAPARGRCRAVGR</sequence>
<dbReference type="Gene3D" id="2.130.10.10">
    <property type="entry name" value="YVTN repeat-like/Quinoprotein amine dehydrogenase"/>
    <property type="match status" value="3"/>
</dbReference>
<evidence type="ECO:0000256" key="2">
    <source>
        <dbReference type="ARBA" id="ARBA00022737"/>
    </source>
</evidence>
<evidence type="ECO:0000256" key="3">
    <source>
        <dbReference type="PROSITE-ProRule" id="PRU00221"/>
    </source>
</evidence>
<dbReference type="InterPro" id="IPR015943">
    <property type="entry name" value="WD40/YVTN_repeat-like_dom_sf"/>
</dbReference>